<gene>
    <name evidence="1" type="ORF">O6H91_08G063500</name>
</gene>
<organism evidence="1 2">
    <name type="scientific">Diphasiastrum complanatum</name>
    <name type="common">Issler's clubmoss</name>
    <name type="synonym">Lycopodium complanatum</name>
    <dbReference type="NCBI Taxonomy" id="34168"/>
    <lineage>
        <taxon>Eukaryota</taxon>
        <taxon>Viridiplantae</taxon>
        <taxon>Streptophyta</taxon>
        <taxon>Embryophyta</taxon>
        <taxon>Tracheophyta</taxon>
        <taxon>Lycopodiopsida</taxon>
        <taxon>Lycopodiales</taxon>
        <taxon>Lycopodiaceae</taxon>
        <taxon>Lycopodioideae</taxon>
        <taxon>Diphasiastrum</taxon>
    </lineage>
</organism>
<proteinExistence type="predicted"/>
<evidence type="ECO:0000313" key="1">
    <source>
        <dbReference type="EMBL" id="KAJ7546981.1"/>
    </source>
</evidence>
<dbReference type="Proteomes" id="UP001162992">
    <property type="component" value="Chromosome 8"/>
</dbReference>
<reference evidence="2" key="1">
    <citation type="journal article" date="2024" name="Proc. Natl. Acad. Sci. U.S.A.">
        <title>Extraordinary preservation of gene collinearity over three hundred million years revealed in homosporous lycophytes.</title>
        <authorList>
            <person name="Li C."/>
            <person name="Wickell D."/>
            <person name="Kuo L.Y."/>
            <person name="Chen X."/>
            <person name="Nie B."/>
            <person name="Liao X."/>
            <person name="Peng D."/>
            <person name="Ji J."/>
            <person name="Jenkins J."/>
            <person name="Williams M."/>
            <person name="Shu S."/>
            <person name="Plott C."/>
            <person name="Barry K."/>
            <person name="Rajasekar S."/>
            <person name="Grimwood J."/>
            <person name="Han X."/>
            <person name="Sun S."/>
            <person name="Hou Z."/>
            <person name="He W."/>
            <person name="Dai G."/>
            <person name="Sun C."/>
            <person name="Schmutz J."/>
            <person name="Leebens-Mack J.H."/>
            <person name="Li F.W."/>
            <person name="Wang L."/>
        </authorList>
    </citation>
    <scope>NUCLEOTIDE SEQUENCE [LARGE SCALE GENOMIC DNA]</scope>
    <source>
        <strain evidence="2">cv. PW_Plant_1</strain>
    </source>
</reference>
<comment type="caution">
    <text evidence="1">The sequence shown here is derived from an EMBL/GenBank/DDBJ whole genome shotgun (WGS) entry which is preliminary data.</text>
</comment>
<protein>
    <submittedName>
        <fullName evidence="1">Uncharacterized protein</fullName>
    </submittedName>
</protein>
<name>A0ACC2CYB7_DIPCM</name>
<accession>A0ACC2CYB7</accession>
<keyword evidence="2" id="KW-1185">Reference proteome</keyword>
<sequence length="136" mass="15282">MTARSWYPVSKFLLVCLLFIQTGAKFDWTPSPIQTVYSSRSDALHQLETFYRQNCDGSVGECNLDQEFLLDSDVHRRILAQQQNYISYGSISAGRVPCPPGSGRSYYTPNCNSARGPVNPYKRGCSAITRCRRDTG</sequence>
<evidence type="ECO:0000313" key="2">
    <source>
        <dbReference type="Proteomes" id="UP001162992"/>
    </source>
</evidence>
<dbReference type="EMBL" id="CM055099">
    <property type="protein sequence ID" value="KAJ7546981.1"/>
    <property type="molecule type" value="Genomic_DNA"/>
</dbReference>